<organism evidence="2 3">
    <name type="scientific">Rhizophagus irregularis</name>
    <dbReference type="NCBI Taxonomy" id="588596"/>
    <lineage>
        <taxon>Eukaryota</taxon>
        <taxon>Fungi</taxon>
        <taxon>Fungi incertae sedis</taxon>
        <taxon>Mucoromycota</taxon>
        <taxon>Glomeromycotina</taxon>
        <taxon>Glomeromycetes</taxon>
        <taxon>Glomerales</taxon>
        <taxon>Glomeraceae</taxon>
        <taxon>Rhizophagus</taxon>
    </lineage>
</organism>
<dbReference type="Proteomes" id="UP000234323">
    <property type="component" value="Unassembled WGS sequence"/>
</dbReference>
<keyword evidence="1" id="KW-0812">Transmembrane</keyword>
<sequence length="52" mass="6447">MCTEHVIWPVFNLFMYISIINFKNEPVWLELRHHDRWILHIKKFCSKGRSMT</sequence>
<dbReference type="EMBL" id="LLXI01001937">
    <property type="protein sequence ID" value="PKY55712.1"/>
    <property type="molecule type" value="Genomic_DNA"/>
</dbReference>
<feature type="transmembrane region" description="Helical" evidence="1">
    <location>
        <begin position="6"/>
        <end position="22"/>
    </location>
</feature>
<proteinExistence type="predicted"/>
<dbReference type="AlphaFoldDB" id="A0A2I1HA08"/>
<protein>
    <submittedName>
        <fullName evidence="2">Uncharacterized protein</fullName>
    </submittedName>
</protein>
<gene>
    <name evidence="2" type="ORF">RhiirA4_83666</name>
</gene>
<keyword evidence="1" id="KW-0472">Membrane</keyword>
<accession>A0A2I1HA08</accession>
<evidence type="ECO:0000313" key="2">
    <source>
        <dbReference type="EMBL" id="PKY55712.1"/>
    </source>
</evidence>
<comment type="caution">
    <text evidence="2">The sequence shown here is derived from an EMBL/GenBank/DDBJ whole genome shotgun (WGS) entry which is preliminary data.</text>
</comment>
<evidence type="ECO:0000256" key="1">
    <source>
        <dbReference type="SAM" id="Phobius"/>
    </source>
</evidence>
<keyword evidence="3" id="KW-1185">Reference proteome</keyword>
<evidence type="ECO:0000313" key="3">
    <source>
        <dbReference type="Proteomes" id="UP000234323"/>
    </source>
</evidence>
<keyword evidence="1" id="KW-1133">Transmembrane helix</keyword>
<name>A0A2I1HA08_9GLOM</name>
<reference evidence="2 3" key="1">
    <citation type="submission" date="2015-10" db="EMBL/GenBank/DDBJ databases">
        <title>Genome analyses suggest a sexual origin of heterokaryosis in a supposedly ancient asexual fungus.</title>
        <authorList>
            <person name="Ropars J."/>
            <person name="Sedzielewska K."/>
            <person name="Noel J."/>
            <person name="Charron P."/>
            <person name="Farinelli L."/>
            <person name="Marton T."/>
            <person name="Kruger M."/>
            <person name="Pelin A."/>
            <person name="Brachmann A."/>
            <person name="Corradi N."/>
        </authorList>
    </citation>
    <scope>NUCLEOTIDE SEQUENCE [LARGE SCALE GENOMIC DNA]</scope>
    <source>
        <strain evidence="2 3">A4</strain>
    </source>
</reference>